<dbReference type="OrthoDB" id="9789468at2"/>
<dbReference type="AlphaFoldDB" id="A0A2R3Z2X9"/>
<dbReference type="Pfam" id="PF00175">
    <property type="entry name" value="NAD_binding_1"/>
    <property type="match status" value="1"/>
</dbReference>
<dbReference type="RefSeq" id="WP_107011393.1">
    <property type="nucleotide sequence ID" value="NZ_CP028136.1"/>
</dbReference>
<dbReference type="CDD" id="cd06196">
    <property type="entry name" value="FNR_like_1"/>
    <property type="match status" value="1"/>
</dbReference>
<sequence>MEHKVKIKQVSQVTHDVKQFRLEKPTGYKFTPGHATEVSINKENWKEEKRPFTFTSLNEDPDLEFTIKIYEDHDGVTKKLGTLKPGDELIIRDTWGAIEYKGPGYIIAGGAGITPYLAILRELNKKDKIDGNILFFSNKTDKDIILKDELDRMLGENAHYVITNQDDTRYTSAYIDEDFLRENIRDFDSNFYVCGPPKMTEKIGEILKKLGASADAVTLDDQ</sequence>
<gene>
    <name evidence="2" type="ORF">C7S20_04675</name>
</gene>
<dbReference type="Gene3D" id="3.40.50.80">
    <property type="entry name" value="Nucleotide-binding domain of ferredoxin-NADP reductase (FNR) module"/>
    <property type="match status" value="1"/>
</dbReference>
<dbReference type="PIRSF" id="PIRSF006816">
    <property type="entry name" value="Cyc3_hyd_g"/>
    <property type="match status" value="1"/>
</dbReference>
<feature type="domain" description="FAD-binding FR-type" evidence="1">
    <location>
        <begin position="1"/>
        <end position="101"/>
    </location>
</feature>
<dbReference type="InterPro" id="IPR017938">
    <property type="entry name" value="Riboflavin_synthase-like_b-brl"/>
</dbReference>
<dbReference type="Proteomes" id="UP000241507">
    <property type="component" value="Chromosome"/>
</dbReference>
<keyword evidence="3" id="KW-1185">Reference proteome</keyword>
<dbReference type="Gene3D" id="2.40.30.10">
    <property type="entry name" value="Translation factors"/>
    <property type="match status" value="1"/>
</dbReference>
<dbReference type="PROSITE" id="PS51384">
    <property type="entry name" value="FAD_FR"/>
    <property type="match status" value="1"/>
</dbReference>
<dbReference type="InterPro" id="IPR001433">
    <property type="entry name" value="OxRdtase_FAD/NAD-bd"/>
</dbReference>
<reference evidence="3" key="1">
    <citation type="submission" date="2018-03" db="EMBL/GenBank/DDBJ databases">
        <title>Gramella fulva sp. nov., isolated from a dry surface of tidal flat.</title>
        <authorList>
            <person name="Hwang S.H."/>
            <person name="Hwang W.M."/>
            <person name="Kang K."/>
            <person name="Ahn T.-Y."/>
        </authorList>
    </citation>
    <scope>NUCLEOTIDE SEQUENCE [LARGE SCALE GENOMIC DNA]</scope>
    <source>
        <strain evidence="3">SH35</strain>
    </source>
</reference>
<dbReference type="InterPro" id="IPR050415">
    <property type="entry name" value="MRET"/>
</dbReference>
<dbReference type="PANTHER" id="PTHR47354:SF5">
    <property type="entry name" value="PROTEIN RFBI"/>
    <property type="match status" value="1"/>
</dbReference>
<dbReference type="InterPro" id="IPR017927">
    <property type="entry name" value="FAD-bd_FR_type"/>
</dbReference>
<evidence type="ECO:0000313" key="2">
    <source>
        <dbReference type="EMBL" id="AVR44615.1"/>
    </source>
</evidence>
<dbReference type="SUPFAM" id="SSF52343">
    <property type="entry name" value="Ferredoxin reductase-like, C-terminal NADP-linked domain"/>
    <property type="match status" value="1"/>
</dbReference>
<proteinExistence type="predicted"/>
<evidence type="ECO:0000313" key="3">
    <source>
        <dbReference type="Proteomes" id="UP000241507"/>
    </source>
</evidence>
<evidence type="ECO:0000259" key="1">
    <source>
        <dbReference type="PROSITE" id="PS51384"/>
    </source>
</evidence>
<dbReference type="InterPro" id="IPR012165">
    <property type="entry name" value="Cyt_c3_hydrogenase_gsu"/>
</dbReference>
<dbReference type="GO" id="GO:0016491">
    <property type="term" value="F:oxidoreductase activity"/>
    <property type="evidence" value="ECO:0007669"/>
    <property type="project" value="InterPro"/>
</dbReference>
<accession>A0A2R3Z2X9</accession>
<dbReference type="GO" id="GO:0050660">
    <property type="term" value="F:flavin adenine dinucleotide binding"/>
    <property type="evidence" value="ECO:0007669"/>
    <property type="project" value="InterPro"/>
</dbReference>
<dbReference type="InterPro" id="IPR039261">
    <property type="entry name" value="FNR_nucleotide-bd"/>
</dbReference>
<dbReference type="KEGG" id="grs:C7S20_04675"/>
<organism evidence="2 3">
    <name type="scientific">Christiangramia fulva</name>
    <dbReference type="NCBI Taxonomy" id="2126553"/>
    <lineage>
        <taxon>Bacteria</taxon>
        <taxon>Pseudomonadati</taxon>
        <taxon>Bacteroidota</taxon>
        <taxon>Flavobacteriia</taxon>
        <taxon>Flavobacteriales</taxon>
        <taxon>Flavobacteriaceae</taxon>
        <taxon>Christiangramia</taxon>
    </lineage>
</organism>
<dbReference type="SUPFAM" id="SSF63380">
    <property type="entry name" value="Riboflavin synthase domain-like"/>
    <property type="match status" value="1"/>
</dbReference>
<protein>
    <submittedName>
        <fullName evidence="2">Flavodoxin reductase</fullName>
    </submittedName>
</protein>
<dbReference type="Pfam" id="PF00970">
    <property type="entry name" value="FAD_binding_6"/>
    <property type="match status" value="1"/>
</dbReference>
<dbReference type="PRINTS" id="PR00409">
    <property type="entry name" value="PHDIOXRDTASE"/>
</dbReference>
<dbReference type="EMBL" id="CP028136">
    <property type="protein sequence ID" value="AVR44615.1"/>
    <property type="molecule type" value="Genomic_DNA"/>
</dbReference>
<dbReference type="GO" id="GO:0051537">
    <property type="term" value="F:2 iron, 2 sulfur cluster binding"/>
    <property type="evidence" value="ECO:0007669"/>
    <property type="project" value="InterPro"/>
</dbReference>
<dbReference type="InterPro" id="IPR008333">
    <property type="entry name" value="Cbr1-like_FAD-bd_dom"/>
</dbReference>
<dbReference type="GO" id="GO:0006221">
    <property type="term" value="P:pyrimidine nucleotide biosynthetic process"/>
    <property type="evidence" value="ECO:0007669"/>
    <property type="project" value="InterPro"/>
</dbReference>
<name>A0A2R3Z2X9_9FLAO</name>
<dbReference type="PANTHER" id="PTHR47354">
    <property type="entry name" value="NADH OXIDOREDUCTASE HCR"/>
    <property type="match status" value="1"/>
</dbReference>